<feature type="region of interest" description="Disordered" evidence="5">
    <location>
        <begin position="106"/>
        <end position="203"/>
    </location>
</feature>
<evidence type="ECO:0000313" key="7">
    <source>
        <dbReference type="Proteomes" id="UP000189796"/>
    </source>
</evidence>
<dbReference type="PANTHER" id="PTHR10302:SF27">
    <property type="entry name" value="SINGLE-STRANDED DNA-BINDING PROTEIN"/>
    <property type="match status" value="1"/>
</dbReference>
<comment type="caution">
    <text evidence="3">Lacks conserved residue(s) required for the propagation of feature annotation.</text>
</comment>
<dbReference type="CDD" id="cd04496">
    <property type="entry name" value="SSB_OBF"/>
    <property type="match status" value="1"/>
</dbReference>
<dbReference type="Pfam" id="PF00436">
    <property type="entry name" value="SSB"/>
    <property type="match status" value="1"/>
</dbReference>
<proteinExistence type="inferred from homology"/>
<dbReference type="PROSITE" id="PS50935">
    <property type="entry name" value="SSB"/>
    <property type="match status" value="1"/>
</dbReference>
<reference evidence="6 7" key="1">
    <citation type="submission" date="2016-11" db="EMBL/GenBank/DDBJ databases">
        <authorList>
            <person name="Jaros S."/>
            <person name="Januszkiewicz K."/>
            <person name="Wedrychowicz H."/>
        </authorList>
    </citation>
    <scope>NUCLEOTIDE SEQUENCE [LARGE SCALE GENOMIC DNA]</scope>
    <source>
        <strain evidence="6 7">GAS138</strain>
    </source>
</reference>
<comment type="subunit">
    <text evidence="3">Homotetramer.</text>
</comment>
<dbReference type="RefSeq" id="WP_079602450.1">
    <property type="nucleotide sequence ID" value="NZ_LT670817.1"/>
</dbReference>
<sequence length="203" mass="22683">MAVNKVILVGNLGKDPEIRSTQNGTKVANFSIATTEKWRDRDGERKEKTEWHNCVVWLEGLIKVVDQYLSKGDKVYVEGKLQTTKWEDQDGKDRYKTEIVVQSIDLISTKGDSGGSRDRDDDRGGDDRGSRSSRDDNRGADDRGSRGSSRRSRDDGDDRGGDRGGRSEGRSSRRDDDRSDDRGGGRRSAPSRSNADLDDEIPF</sequence>
<evidence type="ECO:0000256" key="4">
    <source>
        <dbReference type="RuleBase" id="RU000524"/>
    </source>
</evidence>
<organism evidence="6 7">
    <name type="scientific">Bradyrhizobium erythrophlei</name>
    <dbReference type="NCBI Taxonomy" id="1437360"/>
    <lineage>
        <taxon>Bacteria</taxon>
        <taxon>Pseudomonadati</taxon>
        <taxon>Pseudomonadota</taxon>
        <taxon>Alphaproteobacteria</taxon>
        <taxon>Hyphomicrobiales</taxon>
        <taxon>Nitrobacteraceae</taxon>
        <taxon>Bradyrhizobium</taxon>
    </lineage>
</organism>
<dbReference type="GO" id="GO:0006310">
    <property type="term" value="P:DNA recombination"/>
    <property type="evidence" value="ECO:0007669"/>
    <property type="project" value="UniProtKB-UniRule"/>
</dbReference>
<dbReference type="GO" id="GO:0003697">
    <property type="term" value="F:single-stranded DNA binding"/>
    <property type="evidence" value="ECO:0007669"/>
    <property type="project" value="UniProtKB-UniRule"/>
</dbReference>
<dbReference type="GO" id="GO:0009295">
    <property type="term" value="C:nucleoid"/>
    <property type="evidence" value="ECO:0007669"/>
    <property type="project" value="TreeGrafter"/>
</dbReference>
<evidence type="ECO:0000256" key="5">
    <source>
        <dbReference type="SAM" id="MobiDB-lite"/>
    </source>
</evidence>
<dbReference type="OrthoDB" id="9809878at2"/>
<dbReference type="InterPro" id="IPR012340">
    <property type="entry name" value="NA-bd_OB-fold"/>
</dbReference>
<dbReference type="NCBIfam" id="TIGR00621">
    <property type="entry name" value="ssb"/>
    <property type="match status" value="1"/>
</dbReference>
<dbReference type="AlphaFoldDB" id="A0A1M5PPZ4"/>
<keyword evidence="3" id="KW-0235">DNA replication</keyword>
<keyword evidence="2 3" id="KW-0233">DNA recombination</keyword>
<keyword evidence="1 3" id="KW-0238">DNA-binding</keyword>
<evidence type="ECO:0000256" key="2">
    <source>
        <dbReference type="ARBA" id="ARBA00023172"/>
    </source>
</evidence>
<dbReference type="GO" id="GO:0006281">
    <property type="term" value="P:DNA repair"/>
    <property type="evidence" value="ECO:0007669"/>
    <property type="project" value="UniProtKB-UniRule"/>
</dbReference>
<dbReference type="EMBL" id="LT670817">
    <property type="protein sequence ID" value="SHH03740.1"/>
    <property type="molecule type" value="Genomic_DNA"/>
</dbReference>
<evidence type="ECO:0000313" key="6">
    <source>
        <dbReference type="EMBL" id="SHH03740.1"/>
    </source>
</evidence>
<feature type="short sequence motif" description="Important for interaction with partner proteins" evidence="3">
    <location>
        <begin position="198"/>
        <end position="203"/>
    </location>
</feature>
<keyword evidence="3" id="KW-0234">DNA repair</keyword>
<dbReference type="SUPFAM" id="SSF50249">
    <property type="entry name" value="Nucleic acid-binding proteins"/>
    <property type="match status" value="1"/>
</dbReference>
<keyword evidence="3" id="KW-0227">DNA damage</keyword>
<name>A0A1M5PPZ4_9BRAD</name>
<comment type="function">
    <text evidence="3">Plays an important role in DNA replication, recombination and repair. Binds to ssDNA and to an array of partner proteins to recruit them to their sites of action during DNA metabolism.</text>
</comment>
<evidence type="ECO:0000256" key="1">
    <source>
        <dbReference type="ARBA" id="ARBA00023125"/>
    </source>
</evidence>
<dbReference type="Gene3D" id="2.40.50.140">
    <property type="entry name" value="Nucleic acid-binding proteins"/>
    <property type="match status" value="1"/>
</dbReference>
<gene>
    <name evidence="6" type="ORF">SAMN05443248_3458</name>
</gene>
<dbReference type="InterPro" id="IPR011344">
    <property type="entry name" value="ssDNA-bd"/>
</dbReference>
<feature type="compositionally biased region" description="Basic and acidic residues" evidence="5">
    <location>
        <begin position="115"/>
        <end position="184"/>
    </location>
</feature>
<dbReference type="GO" id="GO:0006260">
    <property type="term" value="P:DNA replication"/>
    <property type="evidence" value="ECO:0007669"/>
    <property type="project" value="UniProtKB-UniRule"/>
</dbReference>
<dbReference type="HAMAP" id="MF_00984">
    <property type="entry name" value="SSB"/>
    <property type="match status" value="1"/>
</dbReference>
<evidence type="ECO:0000256" key="3">
    <source>
        <dbReference type="HAMAP-Rule" id="MF_00984"/>
    </source>
</evidence>
<dbReference type="InterPro" id="IPR000424">
    <property type="entry name" value="Primosome_PriB/ssb"/>
</dbReference>
<protein>
    <recommendedName>
        <fullName evidence="3 4">Single-stranded DNA-binding protein</fullName>
        <shortName evidence="3">SSB</shortName>
    </recommendedName>
</protein>
<dbReference type="PANTHER" id="PTHR10302">
    <property type="entry name" value="SINGLE-STRANDED DNA-BINDING PROTEIN"/>
    <property type="match status" value="1"/>
</dbReference>
<accession>A0A1M5PPZ4</accession>
<dbReference type="Proteomes" id="UP000189796">
    <property type="component" value="Chromosome I"/>
</dbReference>